<keyword evidence="2" id="KW-1185">Reference proteome</keyword>
<name>W7YLZ0_9BACT</name>
<organism evidence="1 2">
    <name type="scientific">Saccharicrinis fermentans DSM 9555 = JCM 21142</name>
    <dbReference type="NCBI Taxonomy" id="869213"/>
    <lineage>
        <taxon>Bacteria</taxon>
        <taxon>Pseudomonadati</taxon>
        <taxon>Bacteroidota</taxon>
        <taxon>Bacteroidia</taxon>
        <taxon>Marinilabiliales</taxon>
        <taxon>Marinilabiliaceae</taxon>
        <taxon>Saccharicrinis</taxon>
    </lineage>
</organism>
<proteinExistence type="predicted"/>
<dbReference type="EMBL" id="BAMD01000105">
    <property type="protein sequence ID" value="GAF05671.1"/>
    <property type="molecule type" value="Genomic_DNA"/>
</dbReference>
<accession>W7YLZ0</accession>
<dbReference type="Proteomes" id="UP000019402">
    <property type="component" value="Unassembled WGS sequence"/>
</dbReference>
<dbReference type="STRING" id="869213.GCA_000517085_01383"/>
<evidence type="ECO:0000313" key="1">
    <source>
        <dbReference type="EMBL" id="GAF05671.1"/>
    </source>
</evidence>
<reference evidence="1 2" key="1">
    <citation type="journal article" date="2014" name="Genome Announc.">
        <title>Draft Genome Sequence of Cytophaga fermentans JCM 21142T, a Facultative Anaerobe Isolated from Marine Mud.</title>
        <authorList>
            <person name="Starns D."/>
            <person name="Oshima K."/>
            <person name="Suda W."/>
            <person name="Iino T."/>
            <person name="Yuki M."/>
            <person name="Inoue J."/>
            <person name="Kitamura K."/>
            <person name="Iida T."/>
            <person name="Darby A."/>
            <person name="Hattori M."/>
            <person name="Ohkuma M."/>
        </authorList>
    </citation>
    <scope>NUCLEOTIDE SEQUENCE [LARGE SCALE GENOMIC DNA]</scope>
    <source>
        <strain evidence="1 2">JCM 21142</strain>
    </source>
</reference>
<sequence>MNDFNITFIKELSQEKLFCLYAILLHDGLDQDGFCKVMRYSPEQGRMKLFQMVDDGLLLEVKNRYVINLLLYRPTIEALKARNLLH</sequence>
<evidence type="ECO:0000313" key="2">
    <source>
        <dbReference type="Proteomes" id="UP000019402"/>
    </source>
</evidence>
<dbReference type="RefSeq" id="WP_027471222.1">
    <property type="nucleotide sequence ID" value="NZ_BAMD01000105.1"/>
</dbReference>
<dbReference type="AlphaFoldDB" id="W7YLZ0"/>
<gene>
    <name evidence="1" type="ORF">JCM21142_104416</name>
</gene>
<comment type="caution">
    <text evidence="1">The sequence shown here is derived from an EMBL/GenBank/DDBJ whole genome shotgun (WGS) entry which is preliminary data.</text>
</comment>
<dbReference type="eggNOG" id="COG1672">
    <property type="taxonomic scope" value="Bacteria"/>
</dbReference>
<protein>
    <submittedName>
        <fullName evidence="1">Uncharacterized protein</fullName>
    </submittedName>
</protein>